<dbReference type="CDD" id="cd11454">
    <property type="entry name" value="bHLH_AtIND_like"/>
    <property type="match status" value="1"/>
</dbReference>
<evidence type="ECO:0000256" key="5">
    <source>
        <dbReference type="ARBA" id="ARBA00023242"/>
    </source>
</evidence>
<keyword evidence="9" id="KW-1185">Reference proteome</keyword>
<dbReference type="InterPro" id="IPR011598">
    <property type="entry name" value="bHLH_dom"/>
</dbReference>
<name>A0A022RH06_ERYGU</name>
<dbReference type="SMART" id="SM00353">
    <property type="entry name" value="HLH"/>
    <property type="match status" value="1"/>
</dbReference>
<dbReference type="GO" id="GO:0000978">
    <property type="term" value="F:RNA polymerase II cis-regulatory region sequence-specific DNA binding"/>
    <property type="evidence" value="ECO:0000318"/>
    <property type="project" value="GO_Central"/>
</dbReference>
<dbReference type="eggNOG" id="ENOG502R684">
    <property type="taxonomic scope" value="Eukaryota"/>
</dbReference>
<feature type="compositionally biased region" description="Polar residues" evidence="6">
    <location>
        <begin position="212"/>
        <end position="228"/>
    </location>
</feature>
<feature type="region of interest" description="Disordered" evidence="6">
    <location>
        <begin position="244"/>
        <end position="272"/>
    </location>
</feature>
<gene>
    <name evidence="8" type="ORF">MIMGU_mgv1a0208052mg</name>
</gene>
<dbReference type="GO" id="GO:0005634">
    <property type="term" value="C:nucleus"/>
    <property type="evidence" value="ECO:0000318"/>
    <property type="project" value="GO_Central"/>
</dbReference>
<evidence type="ECO:0000259" key="7">
    <source>
        <dbReference type="PROSITE" id="PS50888"/>
    </source>
</evidence>
<evidence type="ECO:0000313" key="9">
    <source>
        <dbReference type="Proteomes" id="UP000030748"/>
    </source>
</evidence>
<dbReference type="GO" id="GO:0046983">
    <property type="term" value="F:protein dimerization activity"/>
    <property type="evidence" value="ECO:0007669"/>
    <property type="project" value="InterPro"/>
</dbReference>
<dbReference type="SUPFAM" id="SSF47459">
    <property type="entry name" value="HLH, helix-loop-helix DNA-binding domain"/>
    <property type="match status" value="1"/>
</dbReference>
<keyword evidence="4" id="KW-0804">Transcription</keyword>
<dbReference type="Proteomes" id="UP000030748">
    <property type="component" value="Unassembled WGS sequence"/>
</dbReference>
<dbReference type="Gene3D" id="4.10.280.10">
    <property type="entry name" value="Helix-loop-helix DNA-binding domain"/>
    <property type="match status" value="1"/>
</dbReference>
<protein>
    <recommendedName>
        <fullName evidence="7">BHLH domain-containing protein</fullName>
    </recommendedName>
</protein>
<keyword evidence="2" id="KW-0805">Transcription regulation</keyword>
<evidence type="ECO:0000256" key="2">
    <source>
        <dbReference type="ARBA" id="ARBA00023015"/>
    </source>
</evidence>
<dbReference type="GO" id="GO:0006357">
    <property type="term" value="P:regulation of transcription by RNA polymerase II"/>
    <property type="evidence" value="ECO:0000318"/>
    <property type="project" value="GO_Central"/>
</dbReference>
<keyword evidence="5" id="KW-0539">Nucleus</keyword>
<accession>A0A022RH06</accession>
<evidence type="ECO:0000256" key="6">
    <source>
        <dbReference type="SAM" id="MobiDB-lite"/>
    </source>
</evidence>
<dbReference type="InterPro" id="IPR045843">
    <property type="entry name" value="IND-like"/>
</dbReference>
<evidence type="ECO:0000256" key="1">
    <source>
        <dbReference type="ARBA" id="ARBA00004123"/>
    </source>
</evidence>
<evidence type="ECO:0000313" key="8">
    <source>
        <dbReference type="EMBL" id="EYU39063.1"/>
    </source>
</evidence>
<dbReference type="FunFam" id="4.10.280.10:FF:000022">
    <property type="entry name" value="Basic helix-loop-helix transcription factor"/>
    <property type="match status" value="1"/>
</dbReference>
<feature type="compositionally biased region" description="Low complexity" evidence="6">
    <location>
        <begin position="69"/>
        <end position="88"/>
    </location>
</feature>
<dbReference type="GO" id="GO:0048766">
    <property type="term" value="P:root hair initiation"/>
    <property type="evidence" value="ECO:0007669"/>
    <property type="project" value="UniProtKB-ARBA"/>
</dbReference>
<dbReference type="PANTHER" id="PTHR45914:SF60">
    <property type="entry name" value="TRANSCRIPTION FACTOR RSL2-LIKE"/>
    <property type="match status" value="1"/>
</dbReference>
<dbReference type="STRING" id="4155.A0A022RH06"/>
<organism evidence="8 9">
    <name type="scientific">Erythranthe guttata</name>
    <name type="common">Yellow monkey flower</name>
    <name type="synonym">Mimulus guttatus</name>
    <dbReference type="NCBI Taxonomy" id="4155"/>
    <lineage>
        <taxon>Eukaryota</taxon>
        <taxon>Viridiplantae</taxon>
        <taxon>Streptophyta</taxon>
        <taxon>Embryophyta</taxon>
        <taxon>Tracheophyta</taxon>
        <taxon>Spermatophyta</taxon>
        <taxon>Magnoliopsida</taxon>
        <taxon>eudicotyledons</taxon>
        <taxon>Gunneridae</taxon>
        <taxon>Pentapetalae</taxon>
        <taxon>asterids</taxon>
        <taxon>lamiids</taxon>
        <taxon>Lamiales</taxon>
        <taxon>Phrymaceae</taxon>
        <taxon>Erythranthe</taxon>
    </lineage>
</organism>
<feature type="non-terminal residue" evidence="8">
    <location>
        <position position="320"/>
    </location>
</feature>
<evidence type="ECO:0000256" key="4">
    <source>
        <dbReference type="ARBA" id="ARBA00023163"/>
    </source>
</evidence>
<feature type="compositionally biased region" description="Basic residues" evidence="6">
    <location>
        <begin position="186"/>
        <end position="195"/>
    </location>
</feature>
<dbReference type="PANTHER" id="PTHR45914">
    <property type="entry name" value="TRANSCRIPTION FACTOR HEC3-RELATED"/>
    <property type="match status" value="1"/>
</dbReference>
<dbReference type="GO" id="GO:0000981">
    <property type="term" value="F:DNA-binding transcription factor activity, RNA polymerase II-specific"/>
    <property type="evidence" value="ECO:0000318"/>
    <property type="project" value="GO_Central"/>
</dbReference>
<dbReference type="AlphaFoldDB" id="A0A022RH06"/>
<feature type="region of interest" description="Disordered" evidence="6">
    <location>
        <begin position="176"/>
        <end position="228"/>
    </location>
</feature>
<dbReference type="InterPro" id="IPR036638">
    <property type="entry name" value="HLH_DNA-bd_sf"/>
</dbReference>
<feature type="domain" description="BHLH" evidence="7">
    <location>
        <begin position="266"/>
        <end position="315"/>
    </location>
</feature>
<dbReference type="PROSITE" id="PS50888">
    <property type="entry name" value="BHLH"/>
    <property type="match status" value="1"/>
</dbReference>
<evidence type="ECO:0000256" key="3">
    <source>
        <dbReference type="ARBA" id="ARBA00023125"/>
    </source>
</evidence>
<keyword evidence="3" id="KW-0238">DNA-binding</keyword>
<comment type="subcellular location">
    <subcellularLocation>
        <location evidence="1">Nucleus</location>
    </subcellularLocation>
</comment>
<dbReference type="EMBL" id="KI630456">
    <property type="protein sequence ID" value="EYU39063.1"/>
    <property type="molecule type" value="Genomic_DNA"/>
</dbReference>
<sequence>MEASVGTISEGEWNSTFIGMCSDEADFMAQLLGSCSTPNESSTGFAWPIYESNTGFAGDGSMYSPEETNNNNNNNNNNNTASMYSSSWSATSNNSQECYYPGSSVSHQFFGNSNNNLVAMDHIYCPNNGNAMEGYHEFMNPDVGGDAMEYSDEKPMEQKLLMPEQPLKACEISKKRTRINGEVQRSKRSMKTKNCRKFDDDEEDNNNNNNNKSNAVLNRQSSSVGCSEDNSIVSHEMKGVASGLCSKGSGPASLSVSEKTRAGRGSATDPQSLYARKRRERINERLRVLQNLVPNGTKVDISTMLEEAVEYVKFLQLQIK</sequence>
<dbReference type="Pfam" id="PF00010">
    <property type="entry name" value="HLH"/>
    <property type="match status" value="1"/>
</dbReference>
<reference evidence="8 9" key="1">
    <citation type="journal article" date="2013" name="Proc. Natl. Acad. Sci. U.S.A.">
        <title>Fine-scale variation in meiotic recombination in Mimulus inferred from population shotgun sequencing.</title>
        <authorList>
            <person name="Hellsten U."/>
            <person name="Wright K.M."/>
            <person name="Jenkins J."/>
            <person name="Shu S."/>
            <person name="Yuan Y."/>
            <person name="Wessler S.R."/>
            <person name="Schmutz J."/>
            <person name="Willis J.H."/>
            <person name="Rokhsar D.S."/>
        </authorList>
    </citation>
    <scope>NUCLEOTIDE SEQUENCE [LARGE SCALE GENOMIC DNA]</scope>
    <source>
        <strain evidence="9">cv. DUN x IM62</strain>
    </source>
</reference>
<proteinExistence type="predicted"/>
<feature type="region of interest" description="Disordered" evidence="6">
    <location>
        <begin position="58"/>
        <end position="88"/>
    </location>
</feature>